<dbReference type="Gene3D" id="3.40.50.2000">
    <property type="entry name" value="Glycogen Phosphorylase B"/>
    <property type="match status" value="1"/>
</dbReference>
<dbReference type="RefSeq" id="WP_066486967.1">
    <property type="nucleotide sequence ID" value="NZ_CP013389.1"/>
</dbReference>
<dbReference type="AlphaFoldDB" id="A0A1B4FZJ9"/>
<organism evidence="1 2">
    <name type="scientific">Burkholderia mayonis</name>
    <dbReference type="NCBI Taxonomy" id="1385591"/>
    <lineage>
        <taxon>Bacteria</taxon>
        <taxon>Pseudomonadati</taxon>
        <taxon>Pseudomonadota</taxon>
        <taxon>Betaproteobacteria</taxon>
        <taxon>Burkholderiales</taxon>
        <taxon>Burkholderiaceae</taxon>
        <taxon>Burkholderia</taxon>
        <taxon>pseudomallei group</taxon>
    </lineage>
</organism>
<protein>
    <submittedName>
        <fullName evidence="1">Mannosyltransferase</fullName>
    </submittedName>
</protein>
<dbReference type="GO" id="GO:0016757">
    <property type="term" value="F:glycosyltransferase activity"/>
    <property type="evidence" value="ECO:0007669"/>
    <property type="project" value="UniProtKB-KW"/>
</dbReference>
<dbReference type="SUPFAM" id="SSF53756">
    <property type="entry name" value="UDP-Glycosyltransferase/glycogen phosphorylase"/>
    <property type="match status" value="1"/>
</dbReference>
<reference evidence="1 2" key="1">
    <citation type="submission" date="2015-12" db="EMBL/GenBank/DDBJ databases">
        <title>Diversity of Burkholderia near neighbor genomes.</title>
        <authorList>
            <person name="Sahl J."/>
            <person name="Wagner D."/>
            <person name="Keim P."/>
        </authorList>
    </citation>
    <scope>NUCLEOTIDE SEQUENCE [LARGE SCALE GENOMIC DNA]</scope>
    <source>
        <strain evidence="1 2">BDU8</strain>
    </source>
</reference>
<evidence type="ECO:0000313" key="1">
    <source>
        <dbReference type="EMBL" id="AOJ09089.1"/>
    </source>
</evidence>
<dbReference type="EMBL" id="CP013389">
    <property type="protein sequence ID" value="AOJ09089.1"/>
    <property type="molecule type" value="Genomic_DNA"/>
</dbReference>
<keyword evidence="1" id="KW-0808">Transferase</keyword>
<evidence type="ECO:0000313" key="2">
    <source>
        <dbReference type="Proteomes" id="UP000067711"/>
    </source>
</evidence>
<proteinExistence type="predicted"/>
<keyword evidence="1" id="KW-0328">Glycosyltransferase</keyword>
<accession>A0A1B4FZJ9</accession>
<dbReference type="Proteomes" id="UP000067711">
    <property type="component" value="Chromosome 1"/>
</dbReference>
<gene>
    <name evidence="1" type="ORF">WS71_17050</name>
</gene>
<name>A0A1B4FZJ9_9BURK</name>
<sequence>MKSQPKVLVTTYHSAFLVKGGGEFEIVSLVDSLKKQGYIADIYGPFSQSIDNYDVVLHFSVHGGGLDLLRSISAAGKPIVLWPNLWVAPKHPPPADMIAEHIRLAKFIVFKSIAEKVHFCTFFPTPEDKIRFVPAGVDEIFVKPAPPDLFRTMYGLGRYAIWFGVIEPNKNQLAAARALHDAGMPLVFVGRYRDRAYYDACRRTAPEGSVFIDALPYRSEIMRAALQEASCYIEVSKEPPGLSAIAAGLAGCRLVLSESAWGREHFDGYAQFVDPDSDESIRTGVAKCLQETPRVDALRTHLHKHGLPGAIAPLLDVFDEAAGEL</sequence>